<dbReference type="Proteomes" id="UP001058974">
    <property type="component" value="Chromosome 6"/>
</dbReference>
<dbReference type="PANTHER" id="PTHR43625:SF65">
    <property type="entry name" value="NADP-DEPENDENT OXIDOREDUCTASE DOMAIN-CONTAINING PROTEIN"/>
    <property type="match status" value="1"/>
</dbReference>
<protein>
    <recommendedName>
        <fullName evidence="4">NADP-dependent oxidoreductase domain-containing protein</fullName>
    </recommendedName>
</protein>
<dbReference type="SUPFAM" id="SSF51430">
    <property type="entry name" value="NAD(P)-linked oxidoreductase"/>
    <property type="match status" value="1"/>
</dbReference>
<dbReference type="EMBL" id="JAMSHJ010000006">
    <property type="protein sequence ID" value="KAI5400683.1"/>
    <property type="molecule type" value="Genomic_DNA"/>
</dbReference>
<dbReference type="AlphaFoldDB" id="A0A9D4WFQ7"/>
<keyword evidence="2" id="KW-0560">Oxidoreductase</keyword>
<dbReference type="GO" id="GO:0016491">
    <property type="term" value="F:oxidoreductase activity"/>
    <property type="evidence" value="ECO:0007669"/>
    <property type="project" value="UniProtKB-KW"/>
</dbReference>
<dbReference type="Pfam" id="PF00248">
    <property type="entry name" value="Aldo_ket_red"/>
    <property type="match status" value="1"/>
</dbReference>
<evidence type="ECO:0000256" key="1">
    <source>
        <dbReference type="ARBA" id="ARBA00022857"/>
    </source>
</evidence>
<name>A0A9D4WFQ7_PEA</name>
<dbReference type="Gene3D" id="3.20.20.100">
    <property type="entry name" value="NADP-dependent oxidoreductase domain"/>
    <property type="match status" value="1"/>
</dbReference>
<proteinExistence type="predicted"/>
<feature type="region of interest" description="Disordered" evidence="3">
    <location>
        <begin position="183"/>
        <end position="213"/>
    </location>
</feature>
<evidence type="ECO:0000313" key="5">
    <source>
        <dbReference type="EMBL" id="KAI5400683.1"/>
    </source>
</evidence>
<comment type="caution">
    <text evidence="5">The sequence shown here is derived from an EMBL/GenBank/DDBJ whole genome shotgun (WGS) entry which is preliminary data.</text>
</comment>
<evidence type="ECO:0000256" key="3">
    <source>
        <dbReference type="SAM" id="MobiDB-lite"/>
    </source>
</evidence>
<reference evidence="5 6" key="1">
    <citation type="journal article" date="2022" name="Nat. Genet.">
        <title>Improved pea reference genome and pan-genome highlight genomic features and evolutionary characteristics.</title>
        <authorList>
            <person name="Yang T."/>
            <person name="Liu R."/>
            <person name="Luo Y."/>
            <person name="Hu S."/>
            <person name="Wang D."/>
            <person name="Wang C."/>
            <person name="Pandey M.K."/>
            <person name="Ge S."/>
            <person name="Xu Q."/>
            <person name="Li N."/>
            <person name="Li G."/>
            <person name="Huang Y."/>
            <person name="Saxena R.K."/>
            <person name="Ji Y."/>
            <person name="Li M."/>
            <person name="Yan X."/>
            <person name="He Y."/>
            <person name="Liu Y."/>
            <person name="Wang X."/>
            <person name="Xiang C."/>
            <person name="Varshney R.K."/>
            <person name="Ding H."/>
            <person name="Gao S."/>
            <person name="Zong X."/>
        </authorList>
    </citation>
    <scope>NUCLEOTIDE SEQUENCE [LARGE SCALE GENOMIC DNA]</scope>
    <source>
        <strain evidence="5 6">cv. Zhongwan 6</strain>
    </source>
</reference>
<gene>
    <name evidence="5" type="ORF">KIW84_065531</name>
</gene>
<dbReference type="InterPro" id="IPR023210">
    <property type="entry name" value="NADP_OxRdtase_dom"/>
</dbReference>
<organism evidence="5 6">
    <name type="scientific">Pisum sativum</name>
    <name type="common">Garden pea</name>
    <name type="synonym">Lathyrus oleraceus</name>
    <dbReference type="NCBI Taxonomy" id="3888"/>
    <lineage>
        <taxon>Eukaryota</taxon>
        <taxon>Viridiplantae</taxon>
        <taxon>Streptophyta</taxon>
        <taxon>Embryophyta</taxon>
        <taxon>Tracheophyta</taxon>
        <taxon>Spermatophyta</taxon>
        <taxon>Magnoliopsida</taxon>
        <taxon>eudicotyledons</taxon>
        <taxon>Gunneridae</taxon>
        <taxon>Pentapetalae</taxon>
        <taxon>rosids</taxon>
        <taxon>fabids</taxon>
        <taxon>Fabales</taxon>
        <taxon>Fabaceae</taxon>
        <taxon>Papilionoideae</taxon>
        <taxon>50 kb inversion clade</taxon>
        <taxon>NPAAA clade</taxon>
        <taxon>Hologalegina</taxon>
        <taxon>IRL clade</taxon>
        <taxon>Fabeae</taxon>
        <taxon>Lathyrus</taxon>
    </lineage>
</organism>
<evidence type="ECO:0000256" key="2">
    <source>
        <dbReference type="ARBA" id="ARBA00023002"/>
    </source>
</evidence>
<sequence length="328" mass="36381">MEEKSEMEVPRVELGNQGLQKHDNEIMIGKALKELPQKECNWLLSLALLYLSGMVFGVKGTPEYVRECCEASLKRLDVNYIDLYYQYRVDTSVPIEDTMEELKQLVNEGKIRYFGLSEANADTIKRAHAVHPITALQMEYSLWSTDIEENNSTLSRVNQFTNIPFVYIPSLRRNVSLKVRSMAEGEQKEQPKVPVDPTTPITPTPQPAYTRPPKMSTKFSDLMAFSGPAPERINGRLAMIGFVAAMGVEIAKGQGLSEQLSGGGVSWFLGTSVLLSLASLIPFFQGVSVESKSKSIMSSDAELWNGRIAMLGLVALAFTEFVKGTSLV</sequence>
<dbReference type="PANTHER" id="PTHR43625">
    <property type="entry name" value="AFLATOXIN B1 ALDEHYDE REDUCTASE"/>
    <property type="match status" value="1"/>
</dbReference>
<accession>A0A9D4WFQ7</accession>
<dbReference type="InterPro" id="IPR036812">
    <property type="entry name" value="NAD(P)_OxRdtase_dom_sf"/>
</dbReference>
<keyword evidence="6" id="KW-1185">Reference proteome</keyword>
<dbReference type="GO" id="GO:0005737">
    <property type="term" value="C:cytoplasm"/>
    <property type="evidence" value="ECO:0007669"/>
    <property type="project" value="TreeGrafter"/>
</dbReference>
<feature type="domain" description="NADP-dependent oxidoreductase" evidence="4">
    <location>
        <begin position="21"/>
        <end position="167"/>
    </location>
</feature>
<evidence type="ECO:0000313" key="6">
    <source>
        <dbReference type="Proteomes" id="UP001058974"/>
    </source>
</evidence>
<keyword evidence="1" id="KW-0521">NADP</keyword>
<dbReference type="InterPro" id="IPR050791">
    <property type="entry name" value="Aldo-Keto_reductase"/>
</dbReference>
<evidence type="ECO:0000259" key="4">
    <source>
        <dbReference type="Pfam" id="PF00248"/>
    </source>
</evidence>
<dbReference type="SUPFAM" id="SSF103511">
    <property type="entry name" value="Chlorophyll a-b binding protein"/>
    <property type="match status" value="1"/>
</dbReference>
<dbReference type="Gramene" id="Psat06G0553100-T1">
    <property type="protein sequence ID" value="KAI5400683.1"/>
    <property type="gene ID" value="KIW84_065531"/>
</dbReference>